<proteinExistence type="inferred from homology"/>
<feature type="domain" description="MaoC-like" evidence="2">
    <location>
        <begin position="13"/>
        <end position="117"/>
    </location>
</feature>
<dbReference type="InterPro" id="IPR002539">
    <property type="entry name" value="MaoC-like_dom"/>
</dbReference>
<dbReference type="AlphaFoldDB" id="A0AA97FMK8"/>
<dbReference type="EMBL" id="CP118157">
    <property type="protein sequence ID" value="WOF24774.1"/>
    <property type="molecule type" value="Genomic_DNA"/>
</dbReference>
<reference evidence="3 4" key="1">
    <citation type="submission" date="2023-02" db="EMBL/GenBank/DDBJ databases">
        <title>Microbacterium betulae sp. nov., isolated from birch wood.</title>
        <authorList>
            <person name="Pasciak M."/>
            <person name="Pawlik K.J."/>
            <person name="Martynowski D."/>
            <person name="Laczmanski L."/>
            <person name="Ciekot J."/>
            <person name="Szponar B."/>
            <person name="Wojcik-Fatla A."/>
            <person name="Mackiewicz B."/>
            <person name="Farian E."/>
            <person name="Cholewa G."/>
            <person name="Cholewa A."/>
            <person name="Dutkiewicz J."/>
        </authorList>
    </citation>
    <scope>NUCLEOTIDE SEQUENCE [LARGE SCALE GENOMIC DNA]</scope>
    <source>
        <strain evidence="3 4">AB</strain>
    </source>
</reference>
<comment type="similarity">
    <text evidence="1">Belongs to the enoyl-CoA hydratase/isomerase family.</text>
</comment>
<dbReference type="CDD" id="cd03450">
    <property type="entry name" value="NodN"/>
    <property type="match status" value="1"/>
</dbReference>
<dbReference type="SUPFAM" id="SSF54637">
    <property type="entry name" value="Thioesterase/thiol ester dehydrase-isomerase"/>
    <property type="match status" value="1"/>
</dbReference>
<name>A0AA97FMK8_9MICO</name>
<evidence type="ECO:0000259" key="2">
    <source>
        <dbReference type="Pfam" id="PF01575"/>
    </source>
</evidence>
<organism evidence="3 4">
    <name type="scientific">Microbacterium betulae</name>
    <dbReference type="NCBI Taxonomy" id="2981139"/>
    <lineage>
        <taxon>Bacteria</taxon>
        <taxon>Bacillati</taxon>
        <taxon>Actinomycetota</taxon>
        <taxon>Actinomycetes</taxon>
        <taxon>Micrococcales</taxon>
        <taxon>Microbacteriaceae</taxon>
        <taxon>Microbacterium</taxon>
    </lineage>
</organism>
<dbReference type="PANTHER" id="PTHR42993">
    <property type="entry name" value="MAOC-LIKE DEHYDRATASE DOMAIN-CONTAINING PROTEIN"/>
    <property type="match status" value="1"/>
</dbReference>
<evidence type="ECO:0000313" key="4">
    <source>
        <dbReference type="Proteomes" id="UP001305498"/>
    </source>
</evidence>
<gene>
    <name evidence="3" type="ORF">N8K70_15860</name>
</gene>
<dbReference type="Gene3D" id="3.10.129.10">
    <property type="entry name" value="Hotdog Thioesterase"/>
    <property type="match status" value="1"/>
</dbReference>
<evidence type="ECO:0000256" key="1">
    <source>
        <dbReference type="ARBA" id="ARBA00005254"/>
    </source>
</evidence>
<dbReference type="Pfam" id="PF01575">
    <property type="entry name" value="MaoC_dehydratas"/>
    <property type="match status" value="1"/>
</dbReference>
<dbReference type="Proteomes" id="UP001305498">
    <property type="component" value="Chromosome"/>
</dbReference>
<sequence length="162" mass="17479">MRVIDGLDELDGAIGTHLGWSGWFEVTQERIDAFAELTGDRQWIHVDPERAARGPFGTTIAHGYLVLALVPSLSAQIYTIAGLRMVVNYGAGRVRFPAPTPAGSRVRVGVELVSLTATPRGHQLVERVTVEREGGGKPVCVAETVALLVPRPETSDEETAHD</sequence>
<dbReference type="KEGG" id="mbet:N8K70_15860"/>
<keyword evidence="4" id="KW-1185">Reference proteome</keyword>
<dbReference type="InterPro" id="IPR029069">
    <property type="entry name" value="HotDog_dom_sf"/>
</dbReference>
<evidence type="ECO:0000313" key="3">
    <source>
        <dbReference type="EMBL" id="WOF24774.1"/>
    </source>
</evidence>
<accession>A0AA97FMK8</accession>
<protein>
    <submittedName>
        <fullName evidence="3">MaoC family dehydratase</fullName>
    </submittedName>
</protein>
<dbReference type="PANTHER" id="PTHR42993:SF1">
    <property type="entry name" value="MAOC-LIKE DEHYDRATASE DOMAIN-CONTAINING PROTEIN"/>
    <property type="match status" value="1"/>
</dbReference>
<dbReference type="InterPro" id="IPR039375">
    <property type="entry name" value="NodN-like"/>
</dbReference>